<comment type="caution">
    <text evidence="1">The sequence shown here is derived from an EMBL/GenBank/DDBJ whole genome shotgun (WGS) entry which is preliminary data.</text>
</comment>
<gene>
    <name evidence="1" type="ORF">PUR29_14055</name>
</gene>
<proteinExistence type="predicted"/>
<dbReference type="Proteomes" id="UP001407347">
    <property type="component" value="Unassembled WGS sequence"/>
</dbReference>
<keyword evidence="2" id="KW-1185">Reference proteome</keyword>
<protein>
    <submittedName>
        <fullName evidence="1">Uncharacterized protein</fullName>
    </submittedName>
</protein>
<organism evidence="1 2">
    <name type="scientific">Methylobacterium ajmalii</name>
    <dbReference type="NCBI Taxonomy" id="2738439"/>
    <lineage>
        <taxon>Bacteria</taxon>
        <taxon>Pseudomonadati</taxon>
        <taxon>Pseudomonadota</taxon>
        <taxon>Alphaproteobacteria</taxon>
        <taxon>Hyphomicrobiales</taxon>
        <taxon>Methylobacteriaceae</taxon>
        <taxon>Methylobacterium</taxon>
    </lineage>
</organism>
<name>A0ABU9ZUK8_9HYPH</name>
<accession>A0ABU9ZUK8</accession>
<evidence type="ECO:0000313" key="1">
    <source>
        <dbReference type="EMBL" id="MEN3234720.1"/>
    </source>
</evidence>
<dbReference type="RefSeq" id="WP_346013023.1">
    <property type="nucleotide sequence ID" value="NZ_JAQYXP010000002.1"/>
</dbReference>
<dbReference type="EMBL" id="JAQYXP010000002">
    <property type="protein sequence ID" value="MEN3234720.1"/>
    <property type="molecule type" value="Genomic_DNA"/>
</dbReference>
<evidence type="ECO:0000313" key="2">
    <source>
        <dbReference type="Proteomes" id="UP001407347"/>
    </source>
</evidence>
<sequence>MPRLAAALILAGVALAALRRRPLVGHWSDCAVHSEPAFPAGPCDCGGFPISRTVH</sequence>
<reference evidence="1 2" key="1">
    <citation type="journal article" date="2023" name="PLoS ONE">
        <title>Complete genome assembly of Hawai'i environmental nontuberculous mycobacteria reveals unexpected co-isolation with methylobacteria.</title>
        <authorList>
            <person name="Hendrix J."/>
            <person name="Epperson L.E."/>
            <person name="Tong E.I."/>
            <person name="Chan Y.L."/>
            <person name="Hasan N.A."/>
            <person name="Dawrs S.N."/>
            <person name="Norton G.J."/>
            <person name="Virdi R."/>
            <person name="Crooks J.L."/>
            <person name="Chan E.D."/>
            <person name="Honda J.R."/>
            <person name="Strong M."/>
        </authorList>
    </citation>
    <scope>NUCLEOTIDE SEQUENCE [LARGE SCALE GENOMIC DNA]</scope>
    <source>
        <strain evidence="1 2">NJH_HI04-1</strain>
    </source>
</reference>